<dbReference type="SUPFAM" id="SSF50346">
    <property type="entry name" value="PRC-barrel domain"/>
    <property type="match status" value="1"/>
</dbReference>
<gene>
    <name evidence="5 9" type="primary">rimM</name>
    <name evidence="8" type="ORF">I6G29_11345</name>
    <name evidence="9" type="ORF">NCTC11997_02336</name>
</gene>
<dbReference type="OrthoDB" id="9783509at2"/>
<dbReference type="Gene3D" id="2.30.30.240">
    <property type="entry name" value="PRC-barrel domain"/>
    <property type="match status" value="1"/>
</dbReference>
<comment type="similarity">
    <text evidence="5">Belongs to the RimM family.</text>
</comment>
<dbReference type="AlphaFoldDB" id="A0A378XJG8"/>
<accession>A0A378XJG8</accession>
<dbReference type="GO" id="GO:0042274">
    <property type="term" value="P:ribosomal small subunit biogenesis"/>
    <property type="evidence" value="ECO:0007669"/>
    <property type="project" value="UniProtKB-UniRule"/>
</dbReference>
<dbReference type="Pfam" id="PF24986">
    <property type="entry name" value="PRC_RimM"/>
    <property type="match status" value="1"/>
</dbReference>
<name>A0A378XJG8_9BURK</name>
<dbReference type="GO" id="GO:0005737">
    <property type="term" value="C:cytoplasm"/>
    <property type="evidence" value="ECO:0007669"/>
    <property type="project" value="UniProtKB-SubCell"/>
</dbReference>
<keyword evidence="2 5" id="KW-0690">Ribosome biogenesis</keyword>
<keyword evidence="3 5" id="KW-0698">rRNA processing</keyword>
<comment type="domain">
    <text evidence="5">The PRC barrel domain binds ribosomal protein uS19.</text>
</comment>
<evidence type="ECO:0000313" key="10">
    <source>
        <dbReference type="Proteomes" id="UP000254603"/>
    </source>
</evidence>
<keyword evidence="4 5" id="KW-0143">Chaperone</keyword>
<evidence type="ECO:0000313" key="11">
    <source>
        <dbReference type="Proteomes" id="UP000594903"/>
    </source>
</evidence>
<keyword evidence="11" id="KW-1185">Reference proteome</keyword>
<dbReference type="InterPro" id="IPR056792">
    <property type="entry name" value="PRC_RimM"/>
</dbReference>
<keyword evidence="1 5" id="KW-0963">Cytoplasm</keyword>
<comment type="function">
    <text evidence="5">An accessory protein needed during the final step in the assembly of 30S ribosomal subunit, possibly for assembly of the head region. Essential for efficient processing of 16S rRNA. May be needed both before and after RbfA during the maturation of 16S rRNA. It has affinity for free ribosomal 30S subunits but not for 70S ribosomes.</text>
</comment>
<evidence type="ECO:0000256" key="2">
    <source>
        <dbReference type="ARBA" id="ARBA00022517"/>
    </source>
</evidence>
<dbReference type="PANTHER" id="PTHR33692:SF1">
    <property type="entry name" value="RIBOSOME MATURATION FACTOR RIMM"/>
    <property type="match status" value="1"/>
</dbReference>
<dbReference type="InterPro" id="IPR011961">
    <property type="entry name" value="RimM"/>
</dbReference>
<feature type="domain" description="RimM N-terminal" evidence="6">
    <location>
        <begin position="22"/>
        <end position="115"/>
    </location>
</feature>
<comment type="subcellular location">
    <subcellularLocation>
        <location evidence="5">Cytoplasm</location>
    </subcellularLocation>
</comment>
<dbReference type="InterPro" id="IPR011033">
    <property type="entry name" value="PRC_barrel-like_sf"/>
</dbReference>
<sequence length="225" mass="24798">MSKPFSNKAQADISTPEDLVELGHITGAFGVRGMVKIKPYAADSVLAKVDKWWLQPRRMPAARSAQVAASPVPHRLVQVEHCRWHSDSLIASFVGVADRDIAEDLKGMVISVSRADFPQEDADEFYWVDLIGCWVYTVDAQVTAEGGQSEISPVLLGQVKELSDNGVHAILHVDRYVDGVAGGEAQPLLTAKGRHQQSMVPFVEAHVLVVDLENQYIKVDWPLDF</sequence>
<evidence type="ECO:0000256" key="3">
    <source>
        <dbReference type="ARBA" id="ARBA00022552"/>
    </source>
</evidence>
<evidence type="ECO:0000259" key="6">
    <source>
        <dbReference type="Pfam" id="PF01782"/>
    </source>
</evidence>
<reference evidence="8 11" key="2">
    <citation type="submission" date="2020-12" db="EMBL/GenBank/DDBJ databases">
        <title>FDA dAtabase for Regulatory Grade micrObial Sequences (FDA-ARGOS): Supporting development and validation of Infectious Disease Dx tests.</title>
        <authorList>
            <person name="Sproer C."/>
            <person name="Gronow S."/>
            <person name="Severitt S."/>
            <person name="Schroder I."/>
            <person name="Tallon L."/>
            <person name="Sadzewicz L."/>
            <person name="Zhao X."/>
            <person name="Boylan J."/>
            <person name="Ott S."/>
            <person name="Bowen H."/>
            <person name="Vavikolanu K."/>
            <person name="Mehta A."/>
            <person name="Aluvathingal J."/>
            <person name="Nadendla S."/>
            <person name="Lowell S."/>
            <person name="Myers T."/>
            <person name="Yan Y."/>
            <person name="Sichtig H."/>
        </authorList>
    </citation>
    <scope>NUCLEOTIDE SEQUENCE [LARGE SCALE GENOMIC DNA]</scope>
    <source>
        <strain evidence="8 11">FDAARGOS_872</strain>
    </source>
</reference>
<reference evidence="9 10" key="1">
    <citation type="submission" date="2018-06" db="EMBL/GenBank/DDBJ databases">
        <authorList>
            <consortium name="Pathogen Informatics"/>
            <person name="Doyle S."/>
        </authorList>
    </citation>
    <scope>NUCLEOTIDE SEQUENCE [LARGE SCALE GENOMIC DNA]</scope>
    <source>
        <strain evidence="9 10">NCTC11997</strain>
    </source>
</reference>
<dbReference type="NCBIfam" id="TIGR02273">
    <property type="entry name" value="16S_RimM"/>
    <property type="match status" value="1"/>
</dbReference>
<dbReference type="GO" id="GO:0006364">
    <property type="term" value="P:rRNA processing"/>
    <property type="evidence" value="ECO:0007669"/>
    <property type="project" value="UniProtKB-UniRule"/>
</dbReference>
<dbReference type="PANTHER" id="PTHR33692">
    <property type="entry name" value="RIBOSOME MATURATION FACTOR RIMM"/>
    <property type="match status" value="1"/>
</dbReference>
<evidence type="ECO:0000313" key="9">
    <source>
        <dbReference type="EMBL" id="SUA57283.1"/>
    </source>
</evidence>
<dbReference type="Gene3D" id="2.40.30.60">
    <property type="entry name" value="RimM"/>
    <property type="match status" value="1"/>
</dbReference>
<evidence type="ECO:0000313" key="8">
    <source>
        <dbReference type="EMBL" id="QPT39713.1"/>
    </source>
</evidence>
<dbReference type="InterPro" id="IPR002676">
    <property type="entry name" value="RimM_N"/>
</dbReference>
<dbReference type="EMBL" id="CP065725">
    <property type="protein sequence ID" value="QPT39713.1"/>
    <property type="molecule type" value="Genomic_DNA"/>
</dbReference>
<dbReference type="RefSeq" id="WP_018575556.1">
    <property type="nucleotide sequence ID" value="NZ_CP065725.1"/>
</dbReference>
<dbReference type="EMBL" id="UGSB01000001">
    <property type="protein sequence ID" value="SUA57283.1"/>
    <property type="molecule type" value="Genomic_DNA"/>
</dbReference>
<dbReference type="SUPFAM" id="SSF50447">
    <property type="entry name" value="Translation proteins"/>
    <property type="match status" value="1"/>
</dbReference>
<organism evidence="9 10">
    <name type="scientific">Oligella ureolytica</name>
    <dbReference type="NCBI Taxonomy" id="90244"/>
    <lineage>
        <taxon>Bacteria</taxon>
        <taxon>Pseudomonadati</taxon>
        <taxon>Pseudomonadota</taxon>
        <taxon>Betaproteobacteria</taxon>
        <taxon>Burkholderiales</taxon>
        <taxon>Alcaligenaceae</taxon>
        <taxon>Oligella</taxon>
    </lineage>
</organism>
<dbReference type="GO" id="GO:0005840">
    <property type="term" value="C:ribosome"/>
    <property type="evidence" value="ECO:0007669"/>
    <property type="project" value="InterPro"/>
</dbReference>
<dbReference type="InterPro" id="IPR009000">
    <property type="entry name" value="Transl_B-barrel_sf"/>
</dbReference>
<dbReference type="Pfam" id="PF01782">
    <property type="entry name" value="RimM"/>
    <property type="match status" value="1"/>
</dbReference>
<evidence type="ECO:0000256" key="5">
    <source>
        <dbReference type="HAMAP-Rule" id="MF_00014"/>
    </source>
</evidence>
<protein>
    <recommendedName>
        <fullName evidence="5">Ribosome maturation factor RimM</fullName>
    </recommendedName>
</protein>
<dbReference type="GO" id="GO:0043022">
    <property type="term" value="F:ribosome binding"/>
    <property type="evidence" value="ECO:0007669"/>
    <property type="project" value="InterPro"/>
</dbReference>
<comment type="subunit">
    <text evidence="5">Binds ribosomal protein uS19.</text>
</comment>
<feature type="domain" description="Ribosome maturation factor RimM PRC barrel" evidence="7">
    <location>
        <begin position="127"/>
        <end position="224"/>
    </location>
</feature>
<dbReference type="STRING" id="1122619.GCA_000373745_02371"/>
<evidence type="ECO:0000256" key="4">
    <source>
        <dbReference type="ARBA" id="ARBA00023186"/>
    </source>
</evidence>
<dbReference type="Proteomes" id="UP000254603">
    <property type="component" value="Unassembled WGS sequence"/>
</dbReference>
<dbReference type="Proteomes" id="UP000594903">
    <property type="component" value="Chromosome"/>
</dbReference>
<proteinExistence type="inferred from homology"/>
<dbReference type="InterPro" id="IPR036976">
    <property type="entry name" value="RimM_N_sf"/>
</dbReference>
<evidence type="ECO:0000256" key="1">
    <source>
        <dbReference type="ARBA" id="ARBA00022490"/>
    </source>
</evidence>
<evidence type="ECO:0000259" key="7">
    <source>
        <dbReference type="Pfam" id="PF24986"/>
    </source>
</evidence>
<dbReference type="HAMAP" id="MF_00014">
    <property type="entry name" value="Ribosome_mat_RimM"/>
    <property type="match status" value="1"/>
</dbReference>